<dbReference type="InterPro" id="IPR006150">
    <property type="entry name" value="Cys_repeat_1"/>
</dbReference>
<dbReference type="Proteomes" id="UP000494206">
    <property type="component" value="Unassembled WGS sequence"/>
</dbReference>
<comment type="caution">
    <text evidence="2">The sequence shown here is derived from an EMBL/GenBank/DDBJ whole genome shotgun (WGS) entry which is preliminary data.</text>
</comment>
<keyword evidence="1" id="KW-0472">Membrane</keyword>
<name>A0A8S1E7U9_9PELO</name>
<dbReference type="SMART" id="SM00289">
    <property type="entry name" value="WR1"/>
    <property type="match status" value="2"/>
</dbReference>
<protein>
    <submittedName>
        <fullName evidence="2">Uncharacterized protein</fullName>
    </submittedName>
</protein>
<proteinExistence type="predicted"/>
<keyword evidence="1" id="KW-0812">Transmembrane</keyword>
<accession>A0A8S1E7U9</accession>
<dbReference type="OrthoDB" id="5844119at2759"/>
<evidence type="ECO:0000256" key="1">
    <source>
        <dbReference type="SAM" id="Phobius"/>
    </source>
</evidence>
<feature type="transmembrane region" description="Helical" evidence="1">
    <location>
        <begin position="6"/>
        <end position="28"/>
    </location>
</feature>
<dbReference type="PANTHER" id="PTHR34150:SF6">
    <property type="entry name" value="PROTEIN CBG09626"/>
    <property type="match status" value="1"/>
</dbReference>
<reference evidence="2 3" key="1">
    <citation type="submission" date="2020-04" db="EMBL/GenBank/DDBJ databases">
        <authorList>
            <person name="Laetsch R D."/>
            <person name="Stevens L."/>
            <person name="Kumar S."/>
            <person name="Blaxter L. M."/>
        </authorList>
    </citation>
    <scope>NUCLEOTIDE SEQUENCE [LARGE SCALE GENOMIC DNA]</scope>
</reference>
<sequence>MIGADSSSIVAMKPSTLIVSVLLIIAVASKTVKRSKRQLQVYYMCNGAVSQYPCNNNNYNPYNNCNNNNCYGVSIPNSFNYPNYNCNSGCNNLNCNQYNGQWMNGQYVAYSTSSNVYSPCASLCCSNNNINSNFVNNGWNNNNNIYLPYGNQNALNNMGNTMFTGTYENGVYLCGGTEPSGGICQANGVCPSGHSCVSGNVCCRCPVGASAGNCQFNADCGAGYYCSPTNYCCPSTVTPGKEFGPCLNGNCPSGFKCGVGNICYPESFIF</sequence>
<organism evidence="2 3">
    <name type="scientific">Caenorhabditis bovis</name>
    <dbReference type="NCBI Taxonomy" id="2654633"/>
    <lineage>
        <taxon>Eukaryota</taxon>
        <taxon>Metazoa</taxon>
        <taxon>Ecdysozoa</taxon>
        <taxon>Nematoda</taxon>
        <taxon>Chromadorea</taxon>
        <taxon>Rhabditida</taxon>
        <taxon>Rhabditina</taxon>
        <taxon>Rhabditomorpha</taxon>
        <taxon>Rhabditoidea</taxon>
        <taxon>Rhabditidae</taxon>
        <taxon>Peloderinae</taxon>
        <taxon>Caenorhabditis</taxon>
    </lineage>
</organism>
<evidence type="ECO:0000313" key="2">
    <source>
        <dbReference type="EMBL" id="CAB3396691.1"/>
    </source>
</evidence>
<gene>
    <name evidence="2" type="ORF">CBOVIS_LOCUS209</name>
</gene>
<dbReference type="AlphaFoldDB" id="A0A8S1E7U9"/>
<keyword evidence="1" id="KW-1133">Transmembrane helix</keyword>
<dbReference type="PANTHER" id="PTHR34150">
    <property type="entry name" value="PROTEIN CBG08832-RELATED"/>
    <property type="match status" value="1"/>
</dbReference>
<evidence type="ECO:0000313" key="3">
    <source>
        <dbReference type="Proteomes" id="UP000494206"/>
    </source>
</evidence>
<keyword evidence="3" id="KW-1185">Reference proteome</keyword>
<dbReference type="EMBL" id="CADEPM010000001">
    <property type="protein sequence ID" value="CAB3396691.1"/>
    <property type="molecule type" value="Genomic_DNA"/>
</dbReference>